<feature type="compositionally biased region" description="Polar residues" evidence="12">
    <location>
        <begin position="1"/>
        <end position="19"/>
    </location>
</feature>
<feature type="compositionally biased region" description="Acidic residues" evidence="12">
    <location>
        <begin position="637"/>
        <end position="649"/>
    </location>
</feature>
<dbReference type="GO" id="GO:0051301">
    <property type="term" value="P:cell division"/>
    <property type="evidence" value="ECO:0007669"/>
    <property type="project" value="UniProtKB-KW"/>
</dbReference>
<comment type="subcellular location">
    <subcellularLocation>
        <location evidence="1">Chromosome</location>
    </subcellularLocation>
    <subcellularLocation>
        <location evidence="2">Cytoplasm</location>
    </subcellularLocation>
</comment>
<dbReference type="STRING" id="741276.A0A2S5BDV9"/>
<keyword evidence="10 11" id="KW-0131">Cell cycle</keyword>
<comment type="function">
    <text evidence="11">Regulatory subunit of the condensin complex, a complex required for conversion of interphase chromatin into mitotic-like condense chromosomes.</text>
</comment>
<organism evidence="13 14">
    <name type="scientific">Rhodotorula taiwanensis</name>
    <dbReference type="NCBI Taxonomy" id="741276"/>
    <lineage>
        <taxon>Eukaryota</taxon>
        <taxon>Fungi</taxon>
        <taxon>Dikarya</taxon>
        <taxon>Basidiomycota</taxon>
        <taxon>Pucciniomycotina</taxon>
        <taxon>Microbotryomycetes</taxon>
        <taxon>Sporidiobolales</taxon>
        <taxon>Sporidiobolaceae</taxon>
        <taxon>Rhodotorula</taxon>
    </lineage>
</organism>
<dbReference type="GO" id="GO:0003682">
    <property type="term" value="F:chromatin binding"/>
    <property type="evidence" value="ECO:0007669"/>
    <property type="project" value="TreeGrafter"/>
</dbReference>
<feature type="compositionally biased region" description="Acidic residues" evidence="12">
    <location>
        <begin position="160"/>
        <end position="173"/>
    </location>
</feature>
<feature type="region of interest" description="Disordered" evidence="12">
    <location>
        <begin position="1"/>
        <end position="41"/>
    </location>
</feature>
<dbReference type="Pfam" id="PF05786">
    <property type="entry name" value="Cnd2"/>
    <property type="match status" value="1"/>
</dbReference>
<evidence type="ECO:0000256" key="4">
    <source>
        <dbReference type="ARBA" id="ARBA00016065"/>
    </source>
</evidence>
<name>A0A2S5BDV9_9BASI</name>
<reference evidence="13 14" key="1">
    <citation type="journal article" date="2018" name="Front. Microbiol.">
        <title>Prospects for Fungal Bioremediation of Acidic Radioactive Waste Sites: Characterization and Genome Sequence of Rhodotorula taiwanensis MD1149.</title>
        <authorList>
            <person name="Tkavc R."/>
            <person name="Matrosova V.Y."/>
            <person name="Grichenko O.E."/>
            <person name="Gostincar C."/>
            <person name="Volpe R.P."/>
            <person name="Klimenkova P."/>
            <person name="Gaidamakova E.K."/>
            <person name="Zhou C.E."/>
            <person name="Stewart B.J."/>
            <person name="Lyman M.G."/>
            <person name="Malfatti S.A."/>
            <person name="Rubinfeld B."/>
            <person name="Courtot M."/>
            <person name="Singh J."/>
            <person name="Dalgard C.L."/>
            <person name="Hamilton T."/>
            <person name="Frey K.G."/>
            <person name="Gunde-Cimerman N."/>
            <person name="Dugan L."/>
            <person name="Daly M.J."/>
        </authorList>
    </citation>
    <scope>NUCLEOTIDE SEQUENCE [LARGE SCALE GENOMIC DNA]</scope>
    <source>
        <strain evidence="13 14">MD1149</strain>
    </source>
</reference>
<dbReference type="Proteomes" id="UP000237144">
    <property type="component" value="Unassembled WGS sequence"/>
</dbReference>
<evidence type="ECO:0000256" key="1">
    <source>
        <dbReference type="ARBA" id="ARBA00004286"/>
    </source>
</evidence>
<dbReference type="GO" id="GO:0005737">
    <property type="term" value="C:cytoplasm"/>
    <property type="evidence" value="ECO:0007669"/>
    <property type="project" value="UniProtKB-SubCell"/>
</dbReference>
<evidence type="ECO:0000256" key="2">
    <source>
        <dbReference type="ARBA" id="ARBA00004496"/>
    </source>
</evidence>
<keyword evidence="9 11" id="KW-0226">DNA condensation</keyword>
<dbReference type="InterPro" id="IPR022816">
    <property type="entry name" value="Condensin_barren_su2"/>
</dbReference>
<dbReference type="AlphaFoldDB" id="A0A2S5BDV9"/>
<evidence type="ECO:0000256" key="6">
    <source>
        <dbReference type="ARBA" id="ARBA00022490"/>
    </source>
</evidence>
<dbReference type="GO" id="GO:0007076">
    <property type="term" value="P:mitotic chromosome condensation"/>
    <property type="evidence" value="ECO:0007669"/>
    <property type="project" value="InterPro"/>
</dbReference>
<dbReference type="GO" id="GO:0000796">
    <property type="term" value="C:condensin complex"/>
    <property type="evidence" value="ECO:0007669"/>
    <property type="project" value="InterPro"/>
</dbReference>
<evidence type="ECO:0000313" key="13">
    <source>
        <dbReference type="EMBL" id="POY74947.1"/>
    </source>
</evidence>
<protein>
    <recommendedName>
        <fullName evidence="4 11">Condensin complex subunit 2</fullName>
    </recommendedName>
</protein>
<dbReference type="PANTHER" id="PTHR13108:SF9">
    <property type="entry name" value="CONDENSIN COMPLEX SUBUNIT 2"/>
    <property type="match status" value="1"/>
</dbReference>
<comment type="caution">
    <text evidence="13">The sequence shown here is derived from an EMBL/GenBank/DDBJ whole genome shotgun (WGS) entry which is preliminary data.</text>
</comment>
<dbReference type="EMBL" id="PJQD01000020">
    <property type="protein sequence ID" value="POY74947.1"/>
    <property type="molecule type" value="Genomic_DNA"/>
</dbReference>
<dbReference type="PANTHER" id="PTHR13108">
    <property type="entry name" value="CONDENSIN COMPLEX SUBUNIT 2"/>
    <property type="match status" value="1"/>
</dbReference>
<evidence type="ECO:0000256" key="9">
    <source>
        <dbReference type="ARBA" id="ARBA00023067"/>
    </source>
</evidence>
<gene>
    <name evidence="13" type="ORF">BMF94_1923</name>
</gene>
<dbReference type="OrthoDB" id="362021at2759"/>
<dbReference type="PIRSF" id="PIRSF017126">
    <property type="entry name" value="Condensin_H"/>
    <property type="match status" value="1"/>
</dbReference>
<feature type="region of interest" description="Disordered" evidence="12">
    <location>
        <begin position="607"/>
        <end position="652"/>
    </location>
</feature>
<keyword evidence="6" id="KW-0963">Cytoplasm</keyword>
<feature type="region of interest" description="Disordered" evidence="12">
    <location>
        <begin position="152"/>
        <end position="186"/>
    </location>
</feature>
<accession>A0A2S5BDV9</accession>
<evidence type="ECO:0000256" key="11">
    <source>
        <dbReference type="PIRNR" id="PIRNR017126"/>
    </source>
</evidence>
<comment type="similarity">
    <text evidence="3 11">Belongs to the CND2 (condensin subunit 2) family.</text>
</comment>
<evidence type="ECO:0000256" key="5">
    <source>
        <dbReference type="ARBA" id="ARBA00022454"/>
    </source>
</evidence>
<evidence type="ECO:0000256" key="12">
    <source>
        <dbReference type="SAM" id="MobiDB-lite"/>
    </source>
</evidence>
<evidence type="ECO:0000256" key="10">
    <source>
        <dbReference type="ARBA" id="ARBA00023306"/>
    </source>
</evidence>
<keyword evidence="5" id="KW-0158">Chromosome</keyword>
<sequence>MPRRSSGSDAHNRRSSIANPSSQPATPPRPSPATAGPGHARNPKMAVLAAANRLRDTTGTPGRSVSGTLGAAPLVVESQRYEEWMKIATDNKITSTNTWNLALIDYFHDMSLLRNGDDNSINFQKASCTLDGCVKIWTSRVDSVATETGKLLSGLGDDAQPMDDEDMDGEGEDGEGRPEKRARKRTARQAATLADDFAKLRVKQFDLEFTVDPLFKKTSADFDEGGAGGILMNHLGCDGSMKVVFDAGDAKLDCDEEDEDEDEEAVRAKQAQDETLQVDLSRLRDRCLPAGLDPLASMTLCPSLSFFRFSDAHLDLGLLNLGGDDDEDDEVPFGARKTTAARRDLPEGGDDDHAVDFGDAYMNQDFGGGGEDFGGDADDGVDFFADQFSSEAVAYGLAGAGPVASGSGLGNSTGGGGGTGFGAVEPFDPRRMADERDLVMSMEGDGDGMFEYFDAKLGKNWAGPEHWKMRRAAAVKKEDGAPAAKKERKEKVAFSIDFSNPPPLSAKELFASANPKSSITTATRKTARKATAVNGEDNFTLPDDYHFNSQNLLRLFLKPKMTLRMRRRNVQLGEPTGGEEDVRFWAQAGAAGGALGEEGYGGGMDPMDHDFNQDFGGGGDGDDDDPPPFDTQWLAGGEDDFSPDLEDEEGGGKELDDLAAATQGQLRRVRPEMVSYAKRAKRVDIKKLKDSVWRELEEVVLPVKHYPESPSYDPKEPLPEVVEATPAAKDVKPRKKAEALVPVVSGLRKLYPKDKMEEISTSFMFICLLHLANEKGLRLQTPRFEQDDEDAAHDADMQKIVGGLESLRVLKEVA</sequence>
<evidence type="ECO:0000256" key="3">
    <source>
        <dbReference type="ARBA" id="ARBA00009471"/>
    </source>
</evidence>
<keyword evidence="14" id="KW-1185">Reference proteome</keyword>
<proteinExistence type="inferred from homology"/>
<evidence type="ECO:0000313" key="14">
    <source>
        <dbReference type="Proteomes" id="UP000237144"/>
    </source>
</evidence>
<evidence type="ECO:0000256" key="7">
    <source>
        <dbReference type="ARBA" id="ARBA00022618"/>
    </source>
</evidence>
<keyword evidence="8 11" id="KW-0498">Mitosis</keyword>
<keyword evidence="7 11" id="KW-0132">Cell division</keyword>
<evidence type="ECO:0000256" key="8">
    <source>
        <dbReference type="ARBA" id="ARBA00022776"/>
    </source>
</evidence>